<gene>
    <name evidence="1" type="ORF">C1752_17472</name>
</gene>
<name>A0A2W1J7D3_9CYAN</name>
<dbReference type="Proteomes" id="UP000248857">
    <property type="component" value="Unassembled WGS sequence"/>
</dbReference>
<accession>A0A2W1J7D3</accession>
<evidence type="ECO:0000313" key="1">
    <source>
        <dbReference type="EMBL" id="PZD70158.1"/>
    </source>
</evidence>
<keyword evidence="2" id="KW-1185">Reference proteome</keyword>
<evidence type="ECO:0000313" key="2">
    <source>
        <dbReference type="Proteomes" id="UP000248857"/>
    </source>
</evidence>
<reference evidence="1 2" key="1">
    <citation type="journal article" date="2018" name="Sci. Rep.">
        <title>A novel species of the marine cyanobacterium Acaryochloris with a unique pigment content and lifestyle.</title>
        <authorList>
            <person name="Partensky F."/>
            <person name="Six C."/>
            <person name="Ratin M."/>
            <person name="Garczarek L."/>
            <person name="Vaulot D."/>
            <person name="Probert I."/>
            <person name="Calteau A."/>
            <person name="Gourvil P."/>
            <person name="Marie D."/>
            <person name="Grebert T."/>
            <person name="Bouchier C."/>
            <person name="Le Panse S."/>
            <person name="Gachenot M."/>
            <person name="Rodriguez F."/>
            <person name="Garrido J.L."/>
        </authorList>
    </citation>
    <scope>NUCLEOTIDE SEQUENCE [LARGE SCALE GENOMIC DNA]</scope>
    <source>
        <strain evidence="1 2">RCC1774</strain>
    </source>
</reference>
<comment type="caution">
    <text evidence="1">The sequence shown here is derived from an EMBL/GenBank/DDBJ whole genome shotgun (WGS) entry which is preliminary data.</text>
</comment>
<protein>
    <submittedName>
        <fullName evidence="1">Uncharacterized protein</fullName>
    </submittedName>
</protein>
<sequence>MPVHILPQQWPIDLRGHCIDFLVKPIRTTSITILFLNSSGVIGDLNQMDVLVPQLDFKLISGL</sequence>
<organism evidence="1 2">
    <name type="scientific">Acaryochloris thomasi RCC1774</name>
    <dbReference type="NCBI Taxonomy" id="1764569"/>
    <lineage>
        <taxon>Bacteria</taxon>
        <taxon>Bacillati</taxon>
        <taxon>Cyanobacteriota</taxon>
        <taxon>Cyanophyceae</taxon>
        <taxon>Acaryochloridales</taxon>
        <taxon>Acaryochloridaceae</taxon>
        <taxon>Acaryochloris</taxon>
        <taxon>Acaryochloris thomasi</taxon>
    </lineage>
</organism>
<dbReference type="AlphaFoldDB" id="A0A2W1J7D3"/>
<dbReference type="EMBL" id="PQWO01000059">
    <property type="protein sequence ID" value="PZD70158.1"/>
    <property type="molecule type" value="Genomic_DNA"/>
</dbReference>
<proteinExistence type="predicted"/>